<evidence type="ECO:0000313" key="7">
    <source>
        <dbReference type="EMBL" id="GGD04879.1"/>
    </source>
</evidence>
<keyword evidence="5 6" id="KW-0472">Membrane</keyword>
<feature type="transmembrane region" description="Helical" evidence="6">
    <location>
        <begin position="280"/>
        <end position="298"/>
    </location>
</feature>
<comment type="caution">
    <text evidence="7">The sequence shown here is derived from an EMBL/GenBank/DDBJ whole genome shotgun (WGS) entry which is preliminary data.</text>
</comment>
<organism evidence="7 8">
    <name type="scientific">Aquisalinus flavus</name>
    <dbReference type="NCBI Taxonomy" id="1526572"/>
    <lineage>
        <taxon>Bacteria</taxon>
        <taxon>Pseudomonadati</taxon>
        <taxon>Pseudomonadota</taxon>
        <taxon>Alphaproteobacteria</taxon>
        <taxon>Parvularculales</taxon>
        <taxon>Parvularculaceae</taxon>
        <taxon>Aquisalinus</taxon>
    </lineage>
</organism>
<dbReference type="Proteomes" id="UP000613582">
    <property type="component" value="Unassembled WGS sequence"/>
</dbReference>
<evidence type="ECO:0000256" key="6">
    <source>
        <dbReference type="SAM" id="Phobius"/>
    </source>
</evidence>
<keyword evidence="3 6" id="KW-0812">Transmembrane</keyword>
<dbReference type="GO" id="GO:0043190">
    <property type="term" value="C:ATP-binding cassette (ABC) transporter complex"/>
    <property type="evidence" value="ECO:0007669"/>
    <property type="project" value="InterPro"/>
</dbReference>
<dbReference type="NCBIfam" id="TIGR04408">
    <property type="entry name" value="LptG_lptG"/>
    <property type="match status" value="1"/>
</dbReference>
<evidence type="ECO:0000256" key="3">
    <source>
        <dbReference type="ARBA" id="ARBA00022692"/>
    </source>
</evidence>
<feature type="transmembrane region" description="Helical" evidence="6">
    <location>
        <begin position="97"/>
        <end position="121"/>
    </location>
</feature>
<gene>
    <name evidence="7" type="ORF">GCM10011342_12290</name>
</gene>
<dbReference type="AlphaFoldDB" id="A0A8J2V7B8"/>
<feature type="transmembrane region" description="Helical" evidence="6">
    <location>
        <begin position="12"/>
        <end position="35"/>
    </location>
</feature>
<reference evidence="7" key="2">
    <citation type="submission" date="2020-09" db="EMBL/GenBank/DDBJ databases">
        <authorList>
            <person name="Sun Q."/>
            <person name="Zhou Y."/>
        </authorList>
    </citation>
    <scope>NUCLEOTIDE SEQUENCE</scope>
    <source>
        <strain evidence="7">CGMCC 1.12921</strain>
    </source>
</reference>
<dbReference type="GO" id="GO:0055085">
    <property type="term" value="P:transmembrane transport"/>
    <property type="evidence" value="ECO:0007669"/>
    <property type="project" value="InterPro"/>
</dbReference>
<comment type="subcellular location">
    <subcellularLocation>
        <location evidence="1">Cell membrane</location>
        <topology evidence="1">Multi-pass membrane protein</topology>
    </subcellularLocation>
</comment>
<accession>A0A8J2V7B8</accession>
<dbReference type="GO" id="GO:0015920">
    <property type="term" value="P:lipopolysaccharide transport"/>
    <property type="evidence" value="ECO:0007669"/>
    <property type="project" value="TreeGrafter"/>
</dbReference>
<evidence type="ECO:0000313" key="8">
    <source>
        <dbReference type="Proteomes" id="UP000613582"/>
    </source>
</evidence>
<sequence length="364" mass="40695">MPRFTLYRYLSVRTLTGVIGLLIILAMMTILIDMIESLREVERIENAGIGFAAQLTLLRAPKLVLTTMPFIFLFGSMWAFYQLNKRSEVAVMRSAGLSIWGIILPSAILAVLTGIAVLTFADPAASRMSSEAESIKNDIRGKSANLIKELNGGIWLRQRTDEQTLILHASSYDADNNLLRDVVLWKQTLDGVFLERWDAEQAEIQDRRYVLHDARLRTLEGQDRQVRETQVVDALFSIDELREDIAKPETMSIWALPRFIDLARDAGLPTVKYELRYHDLLALPVKLLAMVLIAASFSMKPVRQGGTVRLVLWGIAAGFLLFISAEISNATAEARLVPVVLAAWAPVFIAGFLALTFLFNTEDG</sequence>
<reference evidence="7" key="1">
    <citation type="journal article" date="2014" name="Int. J. Syst. Evol. Microbiol.">
        <title>Complete genome sequence of Corynebacterium casei LMG S-19264T (=DSM 44701T), isolated from a smear-ripened cheese.</title>
        <authorList>
            <consortium name="US DOE Joint Genome Institute (JGI-PGF)"/>
            <person name="Walter F."/>
            <person name="Albersmeier A."/>
            <person name="Kalinowski J."/>
            <person name="Ruckert C."/>
        </authorList>
    </citation>
    <scope>NUCLEOTIDE SEQUENCE</scope>
    <source>
        <strain evidence="7">CGMCC 1.12921</strain>
    </source>
</reference>
<keyword evidence="8" id="KW-1185">Reference proteome</keyword>
<evidence type="ECO:0000256" key="5">
    <source>
        <dbReference type="ARBA" id="ARBA00023136"/>
    </source>
</evidence>
<dbReference type="InterPro" id="IPR005495">
    <property type="entry name" value="LptG/LptF_permease"/>
</dbReference>
<dbReference type="PANTHER" id="PTHR33529">
    <property type="entry name" value="SLR0882 PROTEIN-RELATED"/>
    <property type="match status" value="1"/>
</dbReference>
<feature type="transmembrane region" description="Helical" evidence="6">
    <location>
        <begin position="63"/>
        <end position="81"/>
    </location>
</feature>
<feature type="transmembrane region" description="Helical" evidence="6">
    <location>
        <begin position="310"/>
        <end position="327"/>
    </location>
</feature>
<name>A0A8J2V7B8_9PROT</name>
<proteinExistence type="predicted"/>
<dbReference type="RefSeq" id="WP_188160378.1">
    <property type="nucleotide sequence ID" value="NZ_BMGH01000001.1"/>
</dbReference>
<feature type="transmembrane region" description="Helical" evidence="6">
    <location>
        <begin position="339"/>
        <end position="359"/>
    </location>
</feature>
<protein>
    <submittedName>
        <fullName evidence="7">LPS export ABC transporter permease LptG</fullName>
    </submittedName>
</protein>
<keyword evidence="4 6" id="KW-1133">Transmembrane helix</keyword>
<dbReference type="InterPro" id="IPR030923">
    <property type="entry name" value="LptG"/>
</dbReference>
<evidence type="ECO:0000256" key="4">
    <source>
        <dbReference type="ARBA" id="ARBA00022989"/>
    </source>
</evidence>
<evidence type="ECO:0000256" key="1">
    <source>
        <dbReference type="ARBA" id="ARBA00004651"/>
    </source>
</evidence>
<dbReference type="EMBL" id="BMGH01000001">
    <property type="protein sequence ID" value="GGD04879.1"/>
    <property type="molecule type" value="Genomic_DNA"/>
</dbReference>
<evidence type="ECO:0000256" key="2">
    <source>
        <dbReference type="ARBA" id="ARBA00022475"/>
    </source>
</evidence>
<dbReference type="PANTHER" id="PTHR33529:SF2">
    <property type="entry name" value="LIPOPOLYSACCHARIDE EXPORT SYSTEM PERMEASE PROTEIN LPTG"/>
    <property type="match status" value="1"/>
</dbReference>
<dbReference type="Pfam" id="PF03739">
    <property type="entry name" value="LptF_LptG"/>
    <property type="match status" value="1"/>
</dbReference>
<keyword evidence="2" id="KW-1003">Cell membrane</keyword>